<accession>W9C403</accession>
<evidence type="ECO:0000313" key="1">
    <source>
        <dbReference type="EMBL" id="ESZ90616.1"/>
    </source>
</evidence>
<dbReference type="HOGENOM" id="CLU_1378856_0_0_1"/>
<comment type="caution">
    <text evidence="1">The sequence shown here is derived from an EMBL/GenBank/DDBJ whole genome shotgun (WGS) entry which is preliminary data.</text>
</comment>
<keyword evidence="2" id="KW-1185">Reference proteome</keyword>
<reference evidence="1 2" key="1">
    <citation type="journal article" date="2014" name="Genome Announc.">
        <title>Draft genome sequence of Sclerotinia borealis, a psychrophilic plant pathogenic fungus.</title>
        <authorList>
            <person name="Mardanov A.V."/>
            <person name="Beletsky A.V."/>
            <person name="Kadnikov V.V."/>
            <person name="Ignatov A.N."/>
            <person name="Ravin N.V."/>
        </authorList>
    </citation>
    <scope>NUCLEOTIDE SEQUENCE [LARGE SCALE GENOMIC DNA]</scope>
    <source>
        <strain evidence="2">F-4157</strain>
    </source>
</reference>
<dbReference type="EMBL" id="AYSA01000595">
    <property type="protein sequence ID" value="ESZ90616.1"/>
    <property type="molecule type" value="Genomic_DNA"/>
</dbReference>
<sequence>MNQITLTHRPKLPESAAKVRPEAIAAANQSTIELSLGRENSYHKLNDTSKESSIANTRVTQPLAQQNSDEQGSFTATGRLMKHHSAIDENLMKRKTVPSLMNGAAAAGGVRSRCGAISAVEYGATNIELRAGTSAGLLKGTTDLPYFMPAGRPRLTQRQRRRANRKLRLRLERQNAILASTADAASGNHTQGSDTEMN</sequence>
<protein>
    <submittedName>
        <fullName evidence="1">Uncharacterized protein</fullName>
    </submittedName>
</protein>
<organism evidence="1 2">
    <name type="scientific">Sclerotinia borealis (strain F-4128)</name>
    <dbReference type="NCBI Taxonomy" id="1432307"/>
    <lineage>
        <taxon>Eukaryota</taxon>
        <taxon>Fungi</taxon>
        <taxon>Dikarya</taxon>
        <taxon>Ascomycota</taxon>
        <taxon>Pezizomycotina</taxon>
        <taxon>Leotiomycetes</taxon>
        <taxon>Helotiales</taxon>
        <taxon>Sclerotiniaceae</taxon>
        <taxon>Sclerotinia</taxon>
    </lineage>
</organism>
<gene>
    <name evidence="1" type="ORF">SBOR_8989</name>
</gene>
<dbReference type="AlphaFoldDB" id="W9C403"/>
<dbReference type="Proteomes" id="UP000019487">
    <property type="component" value="Unassembled WGS sequence"/>
</dbReference>
<proteinExistence type="predicted"/>
<name>W9C403_SCLBF</name>
<evidence type="ECO:0000313" key="2">
    <source>
        <dbReference type="Proteomes" id="UP000019487"/>
    </source>
</evidence>